<feature type="transmembrane region" description="Helical" evidence="9">
    <location>
        <begin position="456"/>
        <end position="481"/>
    </location>
</feature>
<keyword evidence="3" id="KW-0813">Transport</keyword>
<keyword evidence="5 9" id="KW-0812">Transmembrane</keyword>
<sequence>MLYREVFRVLGSYLFILALVLLAPLCVSIYYRFAASPYLHPQPHVVWAFVATIAITVVIGLFFRYVLGAKSRGQVFRREALLVVACIWFLTAIIGGLPFYLSGTLDNPVNAYFETMSGLTTTGASVMQAKKYDPVTGKEIPITKVISEKPYIEYSFYGTITPVRDSETGKELYTGVEAVSKGLLFWRSMTQWLGGMGIVVLFVAILPILGVGGKALYQAEVPGPTNEAITPRIKETAGLLWKIYLGITILEIVLLMVTNSEMSLFDATCVTFSTISTGGFSVHNASIAGYHNHATEWIVLVFMIVGSVNFALYFYCLKGKIYRLYQPEFLIYIASLVIFSSIIIRNIEGTTVQLLTGETVRTGLADAVRIGAFQLVSAQTSTGFTTANYNIWPFMSQALMLITMFIGAMAGSTAGGIKIVRHYMLFRIASFKIESLFKPEAVRHFRISQKIVDKDIAITLLVYFVLVVAFTTLGTFLYIAIDGIDLETAFSVMTCNINNIGMAFRMAGPTESFAFLSNTGKLFSTLWMVLGRLELLPLLIVFIPSFWRKV</sequence>
<evidence type="ECO:0000256" key="9">
    <source>
        <dbReference type="SAM" id="Phobius"/>
    </source>
</evidence>
<feature type="transmembrane region" description="Helical" evidence="9">
    <location>
        <begin position="526"/>
        <end position="547"/>
    </location>
</feature>
<protein>
    <submittedName>
        <fullName evidence="10">TrkH family potassium uptake protein</fullName>
    </submittedName>
</protein>
<evidence type="ECO:0000256" key="1">
    <source>
        <dbReference type="ARBA" id="ARBA00004651"/>
    </source>
</evidence>
<evidence type="ECO:0000256" key="5">
    <source>
        <dbReference type="ARBA" id="ARBA00022692"/>
    </source>
</evidence>
<comment type="caution">
    <text evidence="10">The sequence shown here is derived from an EMBL/GenBank/DDBJ whole genome shotgun (WGS) entry which is preliminary data.</text>
</comment>
<evidence type="ECO:0000313" key="11">
    <source>
        <dbReference type="Proteomes" id="UP000722121"/>
    </source>
</evidence>
<evidence type="ECO:0000256" key="6">
    <source>
        <dbReference type="ARBA" id="ARBA00022989"/>
    </source>
</evidence>
<evidence type="ECO:0000256" key="2">
    <source>
        <dbReference type="ARBA" id="ARBA00009137"/>
    </source>
</evidence>
<reference evidence="10 11" key="1">
    <citation type="submission" date="2021-02" db="EMBL/GenBank/DDBJ databases">
        <title>Activity-based single-cell genomes from oceanic crustal fluid captures similar information to metagenomic and metatranscriptomic surveys with orders of magnitude less sampling.</title>
        <authorList>
            <person name="D'Angelo T.S."/>
            <person name="Orcutt B.N."/>
        </authorList>
    </citation>
    <scope>NUCLEOTIDE SEQUENCE [LARGE SCALE GENOMIC DNA]</scope>
    <source>
        <strain evidence="10">AH-315-G07</strain>
    </source>
</reference>
<feature type="transmembrane region" description="Helical" evidence="9">
    <location>
        <begin position="238"/>
        <end position="257"/>
    </location>
</feature>
<proteinExistence type="inferred from homology"/>
<feature type="transmembrane region" description="Helical" evidence="9">
    <location>
        <begin position="12"/>
        <end position="33"/>
    </location>
</feature>
<accession>A0ABS3AQD6</accession>
<gene>
    <name evidence="10" type="ORF">JYU14_02535</name>
</gene>
<feature type="transmembrane region" description="Helical" evidence="9">
    <location>
        <begin position="45"/>
        <end position="67"/>
    </location>
</feature>
<organism evidence="10 11">
    <name type="scientific">Simkania negevensis</name>
    <dbReference type="NCBI Taxonomy" id="83561"/>
    <lineage>
        <taxon>Bacteria</taxon>
        <taxon>Pseudomonadati</taxon>
        <taxon>Chlamydiota</taxon>
        <taxon>Chlamydiia</taxon>
        <taxon>Parachlamydiales</taxon>
        <taxon>Simkaniaceae</taxon>
        <taxon>Simkania</taxon>
    </lineage>
</organism>
<evidence type="ECO:0000256" key="3">
    <source>
        <dbReference type="ARBA" id="ARBA00022448"/>
    </source>
</evidence>
<keyword evidence="7" id="KW-0406">Ion transport</keyword>
<dbReference type="Proteomes" id="UP000722121">
    <property type="component" value="Unassembled WGS sequence"/>
</dbReference>
<dbReference type="PANTHER" id="PTHR32024:SF2">
    <property type="entry name" value="TRK SYSTEM POTASSIUM UPTAKE PROTEIN TRKG-RELATED"/>
    <property type="match status" value="1"/>
</dbReference>
<feature type="transmembrane region" description="Helical" evidence="9">
    <location>
        <begin position="398"/>
        <end position="420"/>
    </location>
</feature>
<comment type="similarity">
    <text evidence="2">Belongs to the TrkH potassium transport family.</text>
</comment>
<feature type="transmembrane region" description="Helical" evidence="9">
    <location>
        <begin position="79"/>
        <end position="101"/>
    </location>
</feature>
<evidence type="ECO:0000256" key="8">
    <source>
        <dbReference type="ARBA" id="ARBA00023136"/>
    </source>
</evidence>
<keyword evidence="8 9" id="KW-0472">Membrane</keyword>
<dbReference type="PANTHER" id="PTHR32024">
    <property type="entry name" value="TRK SYSTEM POTASSIUM UPTAKE PROTEIN TRKG-RELATED"/>
    <property type="match status" value="1"/>
</dbReference>
<keyword evidence="4" id="KW-1003">Cell membrane</keyword>
<feature type="transmembrane region" description="Helical" evidence="9">
    <location>
        <begin position="192"/>
        <end position="217"/>
    </location>
</feature>
<keyword evidence="6 9" id="KW-1133">Transmembrane helix</keyword>
<feature type="transmembrane region" description="Helical" evidence="9">
    <location>
        <begin position="297"/>
        <end position="317"/>
    </location>
</feature>
<dbReference type="EMBL" id="JAFITR010000041">
    <property type="protein sequence ID" value="MBN4066940.1"/>
    <property type="molecule type" value="Genomic_DNA"/>
</dbReference>
<keyword evidence="11" id="KW-1185">Reference proteome</keyword>
<feature type="transmembrane region" description="Helical" evidence="9">
    <location>
        <begin position="329"/>
        <end position="347"/>
    </location>
</feature>
<evidence type="ECO:0000256" key="4">
    <source>
        <dbReference type="ARBA" id="ARBA00022475"/>
    </source>
</evidence>
<dbReference type="Pfam" id="PF02386">
    <property type="entry name" value="TrkH"/>
    <property type="match status" value="1"/>
</dbReference>
<dbReference type="InterPro" id="IPR003445">
    <property type="entry name" value="Cat_transpt"/>
</dbReference>
<name>A0ABS3AQD6_9BACT</name>
<evidence type="ECO:0000313" key="10">
    <source>
        <dbReference type="EMBL" id="MBN4066940.1"/>
    </source>
</evidence>
<comment type="subcellular location">
    <subcellularLocation>
        <location evidence="1">Cell membrane</location>
        <topology evidence="1">Multi-pass membrane protein</topology>
    </subcellularLocation>
</comment>
<evidence type="ECO:0000256" key="7">
    <source>
        <dbReference type="ARBA" id="ARBA00023065"/>
    </source>
</evidence>